<organism evidence="1 2">
    <name type="scientific">Liparis tanakae</name>
    <name type="common">Tanaka's snailfish</name>
    <dbReference type="NCBI Taxonomy" id="230148"/>
    <lineage>
        <taxon>Eukaryota</taxon>
        <taxon>Metazoa</taxon>
        <taxon>Chordata</taxon>
        <taxon>Craniata</taxon>
        <taxon>Vertebrata</taxon>
        <taxon>Euteleostomi</taxon>
        <taxon>Actinopterygii</taxon>
        <taxon>Neopterygii</taxon>
        <taxon>Teleostei</taxon>
        <taxon>Neoteleostei</taxon>
        <taxon>Acanthomorphata</taxon>
        <taxon>Eupercaria</taxon>
        <taxon>Perciformes</taxon>
        <taxon>Cottioidei</taxon>
        <taxon>Cottales</taxon>
        <taxon>Liparidae</taxon>
        <taxon>Liparis</taxon>
    </lineage>
</organism>
<comment type="caution">
    <text evidence="1">The sequence shown here is derived from an EMBL/GenBank/DDBJ whole genome shotgun (WGS) entry which is preliminary data.</text>
</comment>
<accession>A0A4Z2IFC8</accession>
<dbReference type="AlphaFoldDB" id="A0A4Z2IFC8"/>
<sequence length="318" mass="35367">MKKEPLDACVGAAHPVPKDWLQWVQEVITEFEKVKASDWERGRTETILLYSRNKYISFFFLEDQIYDTIPKLLLGLGNRCFPPSPTETIRKRFSEQSNAGHTTWLLQKRPNPTASQTRQRPASHACVRYSMSLHLGGGGEGGSHKDRYEGERVRRRTGYPGDLGVPWRVSSSTWGAGTQRFLAFPSSNGDNLSQPPPVITEVQRGGLPALHPRKRRGSRATGILKTVFMEGKHKRANKGVCSQEALITATAIRVMRPDGRTVYPRRAKALNSQKRGSEGVESQAADLSSPNPVLGVLQVHSVEKELYCQTHVAVGCLP</sequence>
<name>A0A4Z2IFC8_9TELE</name>
<dbReference type="EMBL" id="SRLO01000099">
    <property type="protein sequence ID" value="TNN75793.1"/>
    <property type="molecule type" value="Genomic_DNA"/>
</dbReference>
<reference evidence="1 2" key="1">
    <citation type="submission" date="2019-03" db="EMBL/GenBank/DDBJ databases">
        <title>First draft genome of Liparis tanakae, snailfish: a comprehensive survey of snailfish specific genes.</title>
        <authorList>
            <person name="Kim W."/>
            <person name="Song I."/>
            <person name="Jeong J.-H."/>
            <person name="Kim D."/>
            <person name="Kim S."/>
            <person name="Ryu S."/>
            <person name="Song J.Y."/>
            <person name="Lee S.K."/>
        </authorList>
    </citation>
    <scope>NUCLEOTIDE SEQUENCE [LARGE SCALE GENOMIC DNA]</scope>
    <source>
        <tissue evidence="1">Muscle</tissue>
    </source>
</reference>
<proteinExistence type="predicted"/>
<dbReference type="Proteomes" id="UP000314294">
    <property type="component" value="Unassembled WGS sequence"/>
</dbReference>
<evidence type="ECO:0000313" key="2">
    <source>
        <dbReference type="Proteomes" id="UP000314294"/>
    </source>
</evidence>
<protein>
    <submittedName>
        <fullName evidence="1">Uncharacterized protein</fullName>
    </submittedName>
</protein>
<evidence type="ECO:0000313" key="1">
    <source>
        <dbReference type="EMBL" id="TNN75793.1"/>
    </source>
</evidence>
<keyword evidence="2" id="KW-1185">Reference proteome</keyword>
<gene>
    <name evidence="1" type="ORF">EYF80_013940</name>
</gene>